<sequence length="337" mass="36446">MLCIIVWCIGRKPSGGKRMPMRFDHADHVHTVAAHSSAAASSLVAASWRRCLTLHGLSPEEDRTPWRLSDAEFRQARYRSNALIEEARGEIDRLFATVGKAGCCLLLTDENGIALERRGAAGDDRDFRGVGLWSGTVWSEASVGTNGIGTALADERAVLILRDQHFLSCNTGLSCTTAPIRDHAGRVAAAIDISSCRNDANEMIMSILSQAVRDAAARIEAGLFRRAFSAARILLVPIDGKAAPALLAIDRDDLVLGATRAARQALGLDDRRIATGIAASDLLREDRVEEGRELDHAERAALRRVLTRAGGNVSQAADMLGISRATLYRKMKKLSVN</sequence>
<dbReference type="InterPro" id="IPR029016">
    <property type="entry name" value="GAF-like_dom_sf"/>
</dbReference>
<dbReference type="Pfam" id="PF02954">
    <property type="entry name" value="HTH_8"/>
    <property type="match status" value="1"/>
</dbReference>
<evidence type="ECO:0000313" key="4">
    <source>
        <dbReference type="Proteomes" id="UP000535406"/>
    </source>
</evidence>
<dbReference type="InterPro" id="IPR002197">
    <property type="entry name" value="HTH_Fis"/>
</dbReference>
<dbReference type="Proteomes" id="UP000535406">
    <property type="component" value="Unassembled WGS sequence"/>
</dbReference>
<dbReference type="AlphaFoldDB" id="A0A7W7YYY2"/>
<dbReference type="InterPro" id="IPR003018">
    <property type="entry name" value="GAF"/>
</dbReference>
<dbReference type="InterPro" id="IPR009057">
    <property type="entry name" value="Homeodomain-like_sf"/>
</dbReference>
<dbReference type="EMBL" id="JACHIK010000023">
    <property type="protein sequence ID" value="MBB5044934.1"/>
    <property type="molecule type" value="Genomic_DNA"/>
</dbReference>
<dbReference type="Pfam" id="PF01590">
    <property type="entry name" value="GAF"/>
    <property type="match status" value="1"/>
</dbReference>
<comment type="caution">
    <text evidence="3">The sequence shown here is derived from an EMBL/GenBank/DDBJ whole genome shotgun (WGS) entry which is preliminary data.</text>
</comment>
<evidence type="ECO:0000259" key="2">
    <source>
        <dbReference type="Pfam" id="PF02954"/>
    </source>
</evidence>
<accession>A0A7W7YYY2</accession>
<gene>
    <name evidence="3" type="ORF">HNQ66_004361</name>
</gene>
<evidence type="ECO:0000259" key="1">
    <source>
        <dbReference type="Pfam" id="PF01590"/>
    </source>
</evidence>
<protein>
    <submittedName>
        <fullName evidence="3">Transcriptional regulator of acetoin/glycerol metabolism</fullName>
    </submittedName>
</protein>
<feature type="domain" description="DNA binding HTH" evidence="2">
    <location>
        <begin position="297"/>
        <end position="334"/>
    </location>
</feature>
<dbReference type="SUPFAM" id="SSF55781">
    <property type="entry name" value="GAF domain-like"/>
    <property type="match status" value="1"/>
</dbReference>
<organism evidence="3 4">
    <name type="scientific">Shinella fusca</name>
    <dbReference type="NCBI Taxonomy" id="544480"/>
    <lineage>
        <taxon>Bacteria</taxon>
        <taxon>Pseudomonadati</taxon>
        <taxon>Pseudomonadota</taxon>
        <taxon>Alphaproteobacteria</taxon>
        <taxon>Hyphomicrobiales</taxon>
        <taxon>Rhizobiaceae</taxon>
        <taxon>Shinella</taxon>
    </lineage>
</organism>
<feature type="domain" description="GAF" evidence="1">
    <location>
        <begin position="90"/>
        <end position="218"/>
    </location>
</feature>
<evidence type="ECO:0000313" key="3">
    <source>
        <dbReference type="EMBL" id="MBB5044934.1"/>
    </source>
</evidence>
<dbReference type="PRINTS" id="PR01590">
    <property type="entry name" value="HTHFIS"/>
</dbReference>
<proteinExistence type="predicted"/>
<name>A0A7W7YYY2_9HYPH</name>
<dbReference type="Gene3D" id="3.30.450.40">
    <property type="match status" value="1"/>
</dbReference>
<dbReference type="Gene3D" id="1.10.10.60">
    <property type="entry name" value="Homeodomain-like"/>
    <property type="match status" value="1"/>
</dbReference>
<reference evidence="3 4" key="1">
    <citation type="submission" date="2020-08" db="EMBL/GenBank/DDBJ databases">
        <title>Genomic Encyclopedia of Type Strains, Phase IV (KMG-IV): sequencing the most valuable type-strain genomes for metagenomic binning, comparative biology and taxonomic classification.</title>
        <authorList>
            <person name="Goeker M."/>
        </authorList>
    </citation>
    <scope>NUCLEOTIDE SEQUENCE [LARGE SCALE GENOMIC DNA]</scope>
    <source>
        <strain evidence="3 4">DSM 21319</strain>
    </source>
</reference>
<dbReference type="SUPFAM" id="SSF46689">
    <property type="entry name" value="Homeodomain-like"/>
    <property type="match status" value="1"/>
</dbReference>
<dbReference type="GO" id="GO:0043565">
    <property type="term" value="F:sequence-specific DNA binding"/>
    <property type="evidence" value="ECO:0007669"/>
    <property type="project" value="InterPro"/>
</dbReference>
<keyword evidence="4" id="KW-1185">Reference proteome</keyword>